<dbReference type="OMA" id="TERNTAW"/>
<evidence type="ECO:0000313" key="1">
    <source>
        <dbReference type="EMBL" id="EAW11969.1"/>
    </source>
</evidence>
<dbReference type="OrthoDB" id="4869816at2759"/>
<dbReference type="RefSeq" id="XP_001273395.1">
    <property type="nucleotide sequence ID" value="XM_001273394.1"/>
</dbReference>
<keyword evidence="2" id="KW-1185">Reference proteome</keyword>
<sequence>MSFYPPGWDYERVMNCADDDFDTITEGQHTTLLNGLKEAGLYQAFADKVQQRVMEDLEAERLDEEATKTEEQNLAYHDWSDWGFVIFRATPYGPEHDAQWAEFRRRWDQIIKDDYADQQGFRPKSDRAIELLRFYWMEDTSLAGASPVEVSRRFDEMWKDLSLGLATTACLMVTRAALESFLNSPLPSSAPLRDRKQIPYVVAVSKFAHYRRSEPSYNDATSSHHFKGYFNVAAESLLGKFYPMVALDIMDLPRLTVGMRHDKDIWCDTYRGGINHYEEES</sequence>
<dbReference type="AlphaFoldDB" id="A1CDP2"/>
<evidence type="ECO:0000313" key="2">
    <source>
        <dbReference type="Proteomes" id="UP000006701"/>
    </source>
</evidence>
<dbReference type="Proteomes" id="UP000006701">
    <property type="component" value="Unassembled WGS sequence"/>
</dbReference>
<dbReference type="eggNOG" id="ENOG502STDZ">
    <property type="taxonomic scope" value="Eukaryota"/>
</dbReference>
<accession>A1CDP2</accession>
<reference evidence="1 2" key="1">
    <citation type="journal article" date="2008" name="PLoS Genet.">
        <title>Genomic islands in the pathogenic filamentous fungus Aspergillus fumigatus.</title>
        <authorList>
            <person name="Fedorova N.D."/>
            <person name="Khaldi N."/>
            <person name="Joardar V.S."/>
            <person name="Maiti R."/>
            <person name="Amedeo P."/>
            <person name="Anderson M.J."/>
            <person name="Crabtree J."/>
            <person name="Silva J.C."/>
            <person name="Badger J.H."/>
            <person name="Albarraq A."/>
            <person name="Angiuoli S."/>
            <person name="Bussey H."/>
            <person name="Bowyer P."/>
            <person name="Cotty P.J."/>
            <person name="Dyer P.S."/>
            <person name="Egan A."/>
            <person name="Galens K."/>
            <person name="Fraser-Liggett C.M."/>
            <person name="Haas B.J."/>
            <person name="Inman J.M."/>
            <person name="Kent R."/>
            <person name="Lemieux S."/>
            <person name="Malavazi I."/>
            <person name="Orvis J."/>
            <person name="Roemer T."/>
            <person name="Ronning C.M."/>
            <person name="Sundaram J.P."/>
            <person name="Sutton G."/>
            <person name="Turner G."/>
            <person name="Venter J.C."/>
            <person name="White O.R."/>
            <person name="Whitty B.R."/>
            <person name="Youngman P."/>
            <person name="Wolfe K.H."/>
            <person name="Goldman G.H."/>
            <person name="Wortman J.R."/>
            <person name="Jiang B."/>
            <person name="Denning D.W."/>
            <person name="Nierman W.C."/>
        </authorList>
    </citation>
    <scope>NUCLEOTIDE SEQUENCE [LARGE SCALE GENOMIC DNA]</scope>
    <source>
        <strain evidence="2">ATCC 1007 / CBS 513.65 / DSM 816 / NCTC 3887 / NRRL 1</strain>
    </source>
</reference>
<proteinExistence type="predicted"/>
<dbReference type="VEuPathDB" id="FungiDB:ACLA_007280"/>
<name>A1CDP2_ASPCL</name>
<protein>
    <submittedName>
        <fullName evidence="1">Uncharacterized protein</fullName>
    </submittedName>
</protein>
<dbReference type="EMBL" id="DS027051">
    <property type="protein sequence ID" value="EAW11969.1"/>
    <property type="molecule type" value="Genomic_DNA"/>
</dbReference>
<gene>
    <name evidence="1" type="ORF">ACLA_007280</name>
</gene>
<organism evidence="1 2">
    <name type="scientific">Aspergillus clavatus (strain ATCC 1007 / CBS 513.65 / DSM 816 / NCTC 3887 / NRRL 1 / QM 1276 / 107)</name>
    <dbReference type="NCBI Taxonomy" id="344612"/>
    <lineage>
        <taxon>Eukaryota</taxon>
        <taxon>Fungi</taxon>
        <taxon>Dikarya</taxon>
        <taxon>Ascomycota</taxon>
        <taxon>Pezizomycotina</taxon>
        <taxon>Eurotiomycetes</taxon>
        <taxon>Eurotiomycetidae</taxon>
        <taxon>Eurotiales</taxon>
        <taxon>Aspergillaceae</taxon>
        <taxon>Aspergillus</taxon>
        <taxon>Aspergillus subgen. Fumigati</taxon>
    </lineage>
</organism>
<dbReference type="GeneID" id="4705496"/>
<dbReference type="HOGENOM" id="CLU_073108_0_0_1"/>
<dbReference type="KEGG" id="act:ACLA_007280"/>